<comment type="caution">
    <text evidence="1">The sequence shown here is derived from an EMBL/GenBank/DDBJ whole genome shotgun (WGS) entry which is preliminary data.</text>
</comment>
<accession>A0A8T1TQL0</accession>
<dbReference type="AlphaFoldDB" id="A0A8T1TQL0"/>
<proteinExistence type="predicted"/>
<reference evidence="1" key="1">
    <citation type="submission" date="2021-01" db="EMBL/GenBank/DDBJ databases">
        <title>Phytophthora aleatoria, a newly-described species from Pinus radiata is distinct from Phytophthora cactorum isolates based on comparative genomics.</title>
        <authorList>
            <person name="Mcdougal R."/>
            <person name="Panda P."/>
            <person name="Williams N."/>
            <person name="Studholme D.J."/>
        </authorList>
    </citation>
    <scope>NUCLEOTIDE SEQUENCE</scope>
    <source>
        <strain evidence="1">NZFS 3830</strain>
    </source>
</reference>
<protein>
    <submittedName>
        <fullName evidence="1">Uncharacterized protein</fullName>
    </submittedName>
</protein>
<dbReference type="Proteomes" id="UP000688947">
    <property type="component" value="Unassembled WGS sequence"/>
</dbReference>
<evidence type="ECO:0000313" key="1">
    <source>
        <dbReference type="EMBL" id="KAG6944526.1"/>
    </source>
</evidence>
<evidence type="ECO:0000313" key="2">
    <source>
        <dbReference type="Proteomes" id="UP000688947"/>
    </source>
</evidence>
<gene>
    <name evidence="1" type="ORF">JG687_00017817</name>
</gene>
<organism evidence="1 2">
    <name type="scientific">Phytophthora cactorum</name>
    <dbReference type="NCBI Taxonomy" id="29920"/>
    <lineage>
        <taxon>Eukaryota</taxon>
        <taxon>Sar</taxon>
        <taxon>Stramenopiles</taxon>
        <taxon>Oomycota</taxon>
        <taxon>Peronosporomycetes</taxon>
        <taxon>Peronosporales</taxon>
        <taxon>Peronosporaceae</taxon>
        <taxon>Phytophthora</taxon>
    </lineage>
</organism>
<dbReference type="EMBL" id="JAENGZ010002195">
    <property type="protein sequence ID" value="KAG6944526.1"/>
    <property type="molecule type" value="Genomic_DNA"/>
</dbReference>
<name>A0A8T1TQL0_9STRA</name>
<dbReference type="OrthoDB" id="124847at2759"/>
<sequence length="100" mass="11736">MQSSWFKVSTFTRAPETLNATRKSVCIRREYQCTPQVKEYLQRTVHGVDHTTILYYARYSCQGTSKVSFSTVDDRYVSSSKQLLLAFPYLLPIRSRFLWP</sequence>